<reference evidence="2 3" key="1">
    <citation type="submission" date="2019-01" db="EMBL/GenBank/DDBJ databases">
        <title>A chromosome-scale genome assembly of the yellow perch, Perca flavescens.</title>
        <authorList>
            <person name="Feron R."/>
            <person name="Morvezen R."/>
            <person name="Bestin A."/>
            <person name="Haffray P."/>
            <person name="Klopp C."/>
            <person name="Zahm M."/>
            <person name="Cabau C."/>
            <person name="Roques C."/>
            <person name="Donnadieu C."/>
            <person name="Bouchez O."/>
            <person name="Christie M."/>
            <person name="Larson W."/>
            <person name="Guiguen Y."/>
        </authorList>
    </citation>
    <scope>NUCLEOTIDE SEQUENCE [LARGE SCALE GENOMIC DNA]</scope>
    <source>
        <strain evidence="2">YP-PL-M2</strain>
        <tissue evidence="2">Blood</tissue>
    </source>
</reference>
<dbReference type="AlphaFoldDB" id="A0A484CGQ2"/>
<name>A0A484CGQ2_PERFV</name>
<proteinExistence type="predicted"/>
<organism evidence="2 3">
    <name type="scientific">Perca flavescens</name>
    <name type="common">American yellow perch</name>
    <name type="synonym">Morone flavescens</name>
    <dbReference type="NCBI Taxonomy" id="8167"/>
    <lineage>
        <taxon>Eukaryota</taxon>
        <taxon>Metazoa</taxon>
        <taxon>Chordata</taxon>
        <taxon>Craniata</taxon>
        <taxon>Vertebrata</taxon>
        <taxon>Euteleostomi</taxon>
        <taxon>Actinopterygii</taxon>
        <taxon>Neopterygii</taxon>
        <taxon>Teleostei</taxon>
        <taxon>Neoteleostei</taxon>
        <taxon>Acanthomorphata</taxon>
        <taxon>Eupercaria</taxon>
        <taxon>Perciformes</taxon>
        <taxon>Percoidei</taxon>
        <taxon>Percidae</taxon>
        <taxon>Percinae</taxon>
        <taxon>Perca</taxon>
    </lineage>
</organism>
<dbReference type="InterPro" id="IPR013761">
    <property type="entry name" value="SAM/pointed_sf"/>
</dbReference>
<dbReference type="EMBL" id="SCKG01000015">
    <property type="protein sequence ID" value="TDH02909.1"/>
    <property type="molecule type" value="Genomic_DNA"/>
</dbReference>
<gene>
    <name evidence="2" type="ORF">EPR50_G00157500</name>
</gene>
<dbReference type="STRING" id="8167.A0A484CGQ2"/>
<dbReference type="Gene3D" id="1.10.150.50">
    <property type="entry name" value="Transcription Factor, Ets-1"/>
    <property type="match status" value="2"/>
</dbReference>
<evidence type="ECO:0000256" key="1">
    <source>
        <dbReference type="SAM" id="MobiDB-lite"/>
    </source>
</evidence>
<evidence type="ECO:0000313" key="3">
    <source>
        <dbReference type="Proteomes" id="UP000295070"/>
    </source>
</evidence>
<sequence length="250" mass="29256">METPDFVQEKLTEWGFNDLVQRFEDEGIDKEIFLNLEDTNINVLIPKIGPRVKFKQRLKEYLQWKSMETCHFVQDKLTEWNLSELIYRFEDEGIDKETFLILEESGNFKVLIPKIGPRVKFRKKLREYLQALKRKHADTPEMIDPENDTNSDQEDIPELALKRKHADTPEIMDTEIDTNSDQDDIPELEPTIFPWHFESPSTSDTDRDNEMSEEPMSNSNSSTGLLAVILFILRHHLTVAVESTLRNLGM</sequence>
<comment type="caution">
    <text evidence="2">The sequence shown here is derived from an EMBL/GenBank/DDBJ whole genome shotgun (WGS) entry which is preliminary data.</text>
</comment>
<protein>
    <recommendedName>
        <fullName evidence="4">SAM domain-containing protein</fullName>
    </recommendedName>
</protein>
<accession>A0A484CGQ2</accession>
<feature type="region of interest" description="Disordered" evidence="1">
    <location>
        <begin position="194"/>
        <end position="220"/>
    </location>
</feature>
<keyword evidence="3" id="KW-1185">Reference proteome</keyword>
<evidence type="ECO:0008006" key="4">
    <source>
        <dbReference type="Google" id="ProtNLM"/>
    </source>
</evidence>
<evidence type="ECO:0000313" key="2">
    <source>
        <dbReference type="EMBL" id="TDH02909.1"/>
    </source>
</evidence>
<dbReference type="Proteomes" id="UP000295070">
    <property type="component" value="Chromosome 15"/>
</dbReference>